<feature type="transmembrane region" description="Helical" evidence="2">
    <location>
        <begin position="111"/>
        <end position="132"/>
    </location>
</feature>
<feature type="transmembrane region" description="Helical" evidence="2">
    <location>
        <begin position="171"/>
        <end position="199"/>
    </location>
</feature>
<name>A0A4R6V917_9PAST</name>
<dbReference type="GO" id="GO:0005886">
    <property type="term" value="C:plasma membrane"/>
    <property type="evidence" value="ECO:0007669"/>
    <property type="project" value="TreeGrafter"/>
</dbReference>
<feature type="transmembrane region" description="Helical" evidence="2">
    <location>
        <begin position="211"/>
        <end position="231"/>
    </location>
</feature>
<feature type="domain" description="Prepilin type IV endopeptidase peptidase" evidence="3">
    <location>
        <begin position="91"/>
        <end position="200"/>
    </location>
</feature>
<evidence type="ECO:0000256" key="1">
    <source>
        <dbReference type="ARBA" id="ARBA00005801"/>
    </source>
</evidence>
<dbReference type="EMBL" id="SNYQ01000003">
    <property type="protein sequence ID" value="TDQ58141.1"/>
    <property type="molecule type" value="Genomic_DNA"/>
</dbReference>
<gene>
    <name evidence="4" type="ORF">EDC45_1214</name>
</gene>
<comment type="similarity">
    <text evidence="1">Belongs to the peptidase A24 family.</text>
</comment>
<protein>
    <submittedName>
        <fullName evidence="4">Type 4 prepilin peptidase 1</fullName>
    </submittedName>
</protein>
<dbReference type="Proteomes" id="UP000295657">
    <property type="component" value="Unassembled WGS sequence"/>
</dbReference>
<keyword evidence="2" id="KW-1133">Transmembrane helix</keyword>
<dbReference type="GO" id="GO:0006465">
    <property type="term" value="P:signal peptide processing"/>
    <property type="evidence" value="ECO:0007669"/>
    <property type="project" value="TreeGrafter"/>
</dbReference>
<evidence type="ECO:0000313" key="4">
    <source>
        <dbReference type="EMBL" id="TDQ58141.1"/>
    </source>
</evidence>
<dbReference type="OrthoDB" id="5689065at2"/>
<feature type="transmembrane region" description="Helical" evidence="2">
    <location>
        <begin position="70"/>
        <end position="99"/>
    </location>
</feature>
<keyword evidence="2" id="KW-0812">Transmembrane</keyword>
<dbReference type="AlphaFoldDB" id="A0A4R6V917"/>
<keyword evidence="2" id="KW-0472">Membrane</keyword>
<evidence type="ECO:0000259" key="3">
    <source>
        <dbReference type="Pfam" id="PF01478"/>
    </source>
</evidence>
<reference evidence="4 5" key="1">
    <citation type="submission" date="2019-03" db="EMBL/GenBank/DDBJ databases">
        <title>Genomic Encyclopedia of Type Strains, Phase IV (KMG-IV): sequencing the most valuable type-strain genomes for metagenomic binning, comparative biology and taxonomic classification.</title>
        <authorList>
            <person name="Goeker M."/>
        </authorList>
    </citation>
    <scope>NUCLEOTIDE SEQUENCE [LARGE SCALE GENOMIC DNA]</scope>
    <source>
        <strain evidence="4 5">DSM 28403</strain>
    </source>
</reference>
<evidence type="ECO:0000313" key="5">
    <source>
        <dbReference type="Proteomes" id="UP000295657"/>
    </source>
</evidence>
<comment type="caution">
    <text evidence="4">The sequence shown here is derived from an EMBL/GenBank/DDBJ whole genome shotgun (WGS) entry which is preliminary data.</text>
</comment>
<dbReference type="PANTHER" id="PTHR30487:SF0">
    <property type="entry name" value="PREPILIN LEADER PEPTIDASE_N-METHYLTRANSFERASE-RELATED"/>
    <property type="match status" value="1"/>
</dbReference>
<dbReference type="InterPro" id="IPR050882">
    <property type="entry name" value="Prepilin_peptidase/N-MTase"/>
</dbReference>
<dbReference type="GO" id="GO:0004190">
    <property type="term" value="F:aspartic-type endopeptidase activity"/>
    <property type="evidence" value="ECO:0007669"/>
    <property type="project" value="InterPro"/>
</dbReference>
<dbReference type="RefSeq" id="WP_133544479.1">
    <property type="nucleotide sequence ID" value="NZ_SNYQ01000003.1"/>
</dbReference>
<evidence type="ECO:0000256" key="2">
    <source>
        <dbReference type="SAM" id="Phobius"/>
    </source>
</evidence>
<accession>A0A4R6V917</accession>
<dbReference type="Gene3D" id="1.20.120.1220">
    <property type="match status" value="1"/>
</dbReference>
<dbReference type="InterPro" id="IPR000045">
    <property type="entry name" value="Prepilin_IV_endopep_pep"/>
</dbReference>
<sequence>MILCLFVLCGLGAGSWVHYYCRFFAPRVAVEVHSAYCEIFADNPPPLSMESSVLKPLKLGACYKYACYGALFFLLCALIIGQNTTAFSFALYCSLLYAVSRLDYHYRLIDVALCQILMALGLISAHLNAIPLSVPQSLFSLACGFCIFKSVYHLSYLFYQQEVFGAGDYWLIAGVSAFISWRQLPLMIFGACCCALIYALYLKLLSKDNSLIPFAPFLSLSAVFIFGLNMLG</sequence>
<keyword evidence="5" id="KW-1185">Reference proteome</keyword>
<feature type="transmembrane region" description="Helical" evidence="2">
    <location>
        <begin position="138"/>
        <end position="159"/>
    </location>
</feature>
<proteinExistence type="inferred from homology"/>
<dbReference type="Pfam" id="PF01478">
    <property type="entry name" value="Peptidase_A24"/>
    <property type="match status" value="1"/>
</dbReference>
<dbReference type="PANTHER" id="PTHR30487">
    <property type="entry name" value="TYPE 4 PREPILIN-LIKE PROTEINS LEADER PEPTIDE-PROCESSING ENZYME"/>
    <property type="match status" value="1"/>
</dbReference>
<organism evidence="4 5">
    <name type="scientific">Mesocricetibacter intestinalis</name>
    <dbReference type="NCBI Taxonomy" id="1521930"/>
    <lineage>
        <taxon>Bacteria</taxon>
        <taxon>Pseudomonadati</taxon>
        <taxon>Pseudomonadota</taxon>
        <taxon>Gammaproteobacteria</taxon>
        <taxon>Pasteurellales</taxon>
        <taxon>Pasteurellaceae</taxon>
        <taxon>Mesocricetibacter</taxon>
    </lineage>
</organism>